<accession>A0ABV3WXI1</accession>
<comment type="caution">
    <text evidence="4">The sequence shown here is derived from an EMBL/GenBank/DDBJ whole genome shotgun (WGS) entry which is preliminary data.</text>
</comment>
<evidence type="ECO:0000259" key="3">
    <source>
        <dbReference type="Pfam" id="PF08797"/>
    </source>
</evidence>
<evidence type="ECO:0000256" key="2">
    <source>
        <dbReference type="ARBA" id="ARBA00022801"/>
    </source>
</evidence>
<reference evidence="4 5" key="1">
    <citation type="submission" date="2024-01" db="EMBL/GenBank/DDBJ databases">
        <title>New evidence supports the origin of RcGTA from prophage.</title>
        <authorList>
            <person name="Xu Y."/>
            <person name="Liu B."/>
            <person name="Chen F."/>
        </authorList>
    </citation>
    <scope>NUCLEOTIDE SEQUENCE [LARGE SCALE GENOMIC DNA]</scope>
    <source>
        <strain evidence="4 5">CBW1107-2</strain>
    </source>
</reference>
<dbReference type="EMBL" id="JAZHFV010000006">
    <property type="protein sequence ID" value="MEX4009375.1"/>
    <property type="molecule type" value="Genomic_DNA"/>
</dbReference>
<dbReference type="Pfam" id="PF08797">
    <property type="entry name" value="HIRAN"/>
    <property type="match status" value="1"/>
</dbReference>
<dbReference type="Proteomes" id="UP001559025">
    <property type="component" value="Unassembled WGS sequence"/>
</dbReference>
<gene>
    <name evidence="4" type="ORF">V1479_18840</name>
</gene>
<proteinExistence type="predicted"/>
<keyword evidence="5" id="KW-1185">Reference proteome</keyword>
<feature type="domain" description="HIRAN" evidence="3">
    <location>
        <begin position="58"/>
        <end position="100"/>
    </location>
</feature>
<evidence type="ECO:0000313" key="5">
    <source>
        <dbReference type="Proteomes" id="UP001559025"/>
    </source>
</evidence>
<dbReference type="Gene3D" id="3.30.70.2330">
    <property type="match status" value="1"/>
</dbReference>
<name>A0ABV3WXI1_9HYPH</name>
<dbReference type="RefSeq" id="WP_368804299.1">
    <property type="nucleotide sequence ID" value="NZ_JAZHFV010000006.1"/>
</dbReference>
<organism evidence="4 5">
    <name type="scientific">Neoaquamicrobium sediminum</name>
    <dbReference type="NCBI Taxonomy" id="1849104"/>
    <lineage>
        <taxon>Bacteria</taxon>
        <taxon>Pseudomonadati</taxon>
        <taxon>Pseudomonadota</taxon>
        <taxon>Alphaproteobacteria</taxon>
        <taxon>Hyphomicrobiales</taxon>
        <taxon>Phyllobacteriaceae</taxon>
        <taxon>Neoaquamicrobium</taxon>
    </lineage>
</organism>
<evidence type="ECO:0000313" key="4">
    <source>
        <dbReference type="EMBL" id="MEX4009375.1"/>
    </source>
</evidence>
<sequence length="140" mass="15398">MGLFDWLLRPKQSRSRRARIMGSGQYDQDIVGEANYQDALNRTCGGKTEDGHEHECSAQLFEEPTNKYDSNAVKVTINGRTVGYLSRADAVDYKRALASAGLAGRAVDVDAIVVGGWDRGNRGSGHYGVKLDMEMPPEFD</sequence>
<dbReference type="InterPro" id="IPR014905">
    <property type="entry name" value="HIRAN"/>
</dbReference>
<keyword evidence="2" id="KW-0378">Hydrolase</keyword>
<protein>
    <submittedName>
        <fullName evidence="4">HIRAN domain-containing protein</fullName>
    </submittedName>
</protein>
<evidence type="ECO:0000256" key="1">
    <source>
        <dbReference type="ARBA" id="ARBA00022723"/>
    </source>
</evidence>
<keyword evidence="1" id="KW-0479">Metal-binding</keyword>